<evidence type="ECO:0000256" key="6">
    <source>
        <dbReference type="ARBA" id="ARBA00022853"/>
    </source>
</evidence>
<dbReference type="PROSITE" id="PS50082">
    <property type="entry name" value="WD_REPEATS_2"/>
    <property type="match status" value="2"/>
</dbReference>
<dbReference type="OrthoDB" id="71227at2759"/>
<dbReference type="Gene3D" id="2.130.10.10">
    <property type="entry name" value="YVTN repeat-like/Quinoprotein amine dehydrogenase"/>
    <property type="match status" value="4"/>
</dbReference>
<feature type="region of interest" description="Disordered" evidence="10">
    <location>
        <begin position="61"/>
        <end position="82"/>
    </location>
</feature>
<dbReference type="PROSITE" id="PS00678">
    <property type="entry name" value="WD_REPEATS_1"/>
    <property type="match status" value="1"/>
</dbReference>
<dbReference type="InterPro" id="IPR019775">
    <property type="entry name" value="WD40_repeat_CS"/>
</dbReference>
<dbReference type="InterPro" id="IPR045145">
    <property type="entry name" value="PTHR15271"/>
</dbReference>
<sequence length="558" mass="60432">MRVDLISVFWHNLEGEKHNEPILACSFDPSSSSSSYKRLATAGGDKTIKIWDVLEIVDKVEEEEEEEKEDEREAKVGEEQTQSRVEYKETITRHAAVVNCVKFSPDGAALASCGDRGEAFVFEKTTTTRKEGEEKKTETTNNAQMMVVSGNRTESDAKQQGEEEAPSLFKCKCALRGGTADALDLTWSADSQLVAVSYIDWRTIIYDVANGGVPLIAFEGKKGKCALGASSGNGHTSFVQGVTFDALSKWIVSVSADRTMCAWSSKKVAMKAKKGESPIATKKVWTTSSFKYSSCAKSAKSSIDSSNQGNENNDACSSMLFHDDTLPSFFRRPSFSPCGSFLVVPSGILKEKVSEHGGAKKSESTDCAHVFSRDDLTQPKASLPSLKPSTCVAFSPKVFKLRGVKNDDESVASTNPFRGLKHRCIFCVCTIDGAMVYDTEVASPVAVISNAHYAAVTCATWSADGRTLVLSSKDGFCSFVRFDEGEFGEEVEMPKLPAETEVVEEGNKENATINGTAAAKKPDQATVDALFANNKSSTEDTNKGVAQTGRRITPVAMM</sequence>
<dbReference type="PANTHER" id="PTHR15271:SF4">
    <property type="entry name" value="CHROMATIN ASSEMBLY FACTOR 1 SUBUNIT B"/>
    <property type="match status" value="1"/>
</dbReference>
<proteinExistence type="inferred from homology"/>
<dbReference type="GO" id="GO:0006281">
    <property type="term" value="P:DNA repair"/>
    <property type="evidence" value="ECO:0007669"/>
    <property type="project" value="UniProtKB-KW"/>
</dbReference>
<comment type="subcellular location">
    <subcellularLocation>
        <location evidence="1">Nucleus</location>
    </subcellularLocation>
</comment>
<comment type="similarity">
    <text evidence="2">Belongs to the WD repeat HIR1 family.</text>
</comment>
<accession>K8EC11</accession>
<dbReference type="SUPFAM" id="SSF50978">
    <property type="entry name" value="WD40 repeat-like"/>
    <property type="match status" value="1"/>
</dbReference>
<dbReference type="STRING" id="41875.K8EC11"/>
<evidence type="ECO:0000259" key="11">
    <source>
        <dbReference type="Pfam" id="PF24105"/>
    </source>
</evidence>
<evidence type="ECO:0000256" key="9">
    <source>
        <dbReference type="PROSITE-ProRule" id="PRU00221"/>
    </source>
</evidence>
<dbReference type="Pfam" id="PF00400">
    <property type="entry name" value="WD40"/>
    <property type="match status" value="3"/>
</dbReference>
<keyword evidence="4" id="KW-0677">Repeat</keyword>
<dbReference type="GO" id="GO:0005634">
    <property type="term" value="C:nucleus"/>
    <property type="evidence" value="ECO:0007669"/>
    <property type="project" value="UniProtKB-SubCell"/>
</dbReference>
<dbReference type="GeneID" id="19016775"/>
<dbReference type="InterPro" id="IPR001680">
    <property type="entry name" value="WD40_rpt"/>
</dbReference>
<dbReference type="PANTHER" id="PTHR15271">
    <property type="entry name" value="CHROMATIN ASSEMBLY FACTOR 1 SUBUNIT B"/>
    <property type="match status" value="1"/>
</dbReference>
<keyword evidence="13" id="KW-1185">Reference proteome</keyword>
<evidence type="ECO:0000256" key="8">
    <source>
        <dbReference type="ARBA" id="ARBA00023242"/>
    </source>
</evidence>
<protein>
    <submittedName>
        <fullName evidence="12">Chromatin assembly factor 1 subunit B</fullName>
    </submittedName>
</protein>
<dbReference type="Pfam" id="PF24105">
    <property type="entry name" value="Beta-prop_CAF1B_HIR1"/>
    <property type="match status" value="1"/>
</dbReference>
<reference evidence="12 13" key="1">
    <citation type="submission" date="2011-10" db="EMBL/GenBank/DDBJ databases">
        <authorList>
            <person name="Genoscope - CEA"/>
        </authorList>
    </citation>
    <scope>NUCLEOTIDE SEQUENCE [LARGE SCALE GENOMIC DNA]</scope>
    <source>
        <strain evidence="12 13">RCC 1105</strain>
    </source>
</reference>
<keyword evidence="6" id="KW-0156">Chromatin regulator</keyword>
<dbReference type="KEGG" id="bpg:Bathy03g02380"/>
<keyword evidence="8" id="KW-0539">Nucleus</keyword>
<evidence type="ECO:0000256" key="5">
    <source>
        <dbReference type="ARBA" id="ARBA00022763"/>
    </source>
</evidence>
<gene>
    <name evidence="12" type="ORF">Bathy03g02380</name>
</gene>
<dbReference type="GO" id="GO:0033186">
    <property type="term" value="C:CAF-1 complex"/>
    <property type="evidence" value="ECO:0007669"/>
    <property type="project" value="TreeGrafter"/>
</dbReference>
<dbReference type="GO" id="GO:0006335">
    <property type="term" value="P:DNA replication-dependent chromatin assembly"/>
    <property type="evidence" value="ECO:0007669"/>
    <property type="project" value="InterPro"/>
</dbReference>
<evidence type="ECO:0000256" key="4">
    <source>
        <dbReference type="ARBA" id="ARBA00022737"/>
    </source>
</evidence>
<feature type="compositionally biased region" description="Acidic residues" evidence="10">
    <location>
        <begin position="61"/>
        <end position="70"/>
    </location>
</feature>
<dbReference type="GO" id="GO:0006334">
    <property type="term" value="P:nucleosome assembly"/>
    <property type="evidence" value="ECO:0007669"/>
    <property type="project" value="TreeGrafter"/>
</dbReference>
<dbReference type="SMART" id="SM00320">
    <property type="entry name" value="WD40"/>
    <property type="match status" value="6"/>
</dbReference>
<evidence type="ECO:0000256" key="10">
    <source>
        <dbReference type="SAM" id="MobiDB-lite"/>
    </source>
</evidence>
<feature type="repeat" description="WD" evidence="9">
    <location>
        <begin position="15"/>
        <end position="53"/>
    </location>
</feature>
<organism evidence="12 13">
    <name type="scientific">Bathycoccus prasinos</name>
    <dbReference type="NCBI Taxonomy" id="41875"/>
    <lineage>
        <taxon>Eukaryota</taxon>
        <taxon>Viridiplantae</taxon>
        <taxon>Chlorophyta</taxon>
        <taxon>Mamiellophyceae</taxon>
        <taxon>Mamiellales</taxon>
        <taxon>Bathycoccaceae</taxon>
        <taxon>Bathycoccus</taxon>
    </lineage>
</organism>
<evidence type="ECO:0000256" key="1">
    <source>
        <dbReference type="ARBA" id="ARBA00004123"/>
    </source>
</evidence>
<dbReference type="Proteomes" id="UP000198341">
    <property type="component" value="Chromosome 3"/>
</dbReference>
<dbReference type="InterPro" id="IPR055410">
    <property type="entry name" value="Beta-prop_CAF1B_HIR1"/>
</dbReference>
<evidence type="ECO:0000313" key="12">
    <source>
        <dbReference type="EMBL" id="CCO15414.1"/>
    </source>
</evidence>
<dbReference type="EMBL" id="FO082276">
    <property type="protein sequence ID" value="CCO15414.1"/>
    <property type="molecule type" value="Genomic_DNA"/>
</dbReference>
<evidence type="ECO:0000256" key="3">
    <source>
        <dbReference type="ARBA" id="ARBA00022574"/>
    </source>
</evidence>
<dbReference type="RefSeq" id="XP_007513977.1">
    <property type="nucleotide sequence ID" value="XM_007513915.1"/>
</dbReference>
<dbReference type="eggNOG" id="KOG1009">
    <property type="taxonomic scope" value="Eukaryota"/>
</dbReference>
<keyword evidence="7" id="KW-0234">DNA repair</keyword>
<evidence type="ECO:0000256" key="7">
    <source>
        <dbReference type="ARBA" id="ARBA00023204"/>
    </source>
</evidence>
<feature type="repeat" description="WD" evidence="9">
    <location>
        <begin position="232"/>
        <end position="264"/>
    </location>
</feature>
<evidence type="ECO:0000313" key="13">
    <source>
        <dbReference type="Proteomes" id="UP000198341"/>
    </source>
</evidence>
<keyword evidence="3 9" id="KW-0853">WD repeat</keyword>
<keyword evidence="5" id="KW-0227">DNA damage</keyword>
<dbReference type="AlphaFoldDB" id="K8EC11"/>
<dbReference type="InterPro" id="IPR015943">
    <property type="entry name" value="WD40/YVTN_repeat-like_dom_sf"/>
</dbReference>
<evidence type="ECO:0000256" key="2">
    <source>
        <dbReference type="ARBA" id="ARBA00007306"/>
    </source>
</evidence>
<feature type="domain" description="CAF1B/HIR1 beta-propeller" evidence="11">
    <location>
        <begin position="294"/>
        <end position="486"/>
    </location>
</feature>
<name>K8EC11_9CHLO</name>
<dbReference type="InterPro" id="IPR036322">
    <property type="entry name" value="WD40_repeat_dom_sf"/>
</dbReference>